<dbReference type="SUPFAM" id="SSF51161">
    <property type="entry name" value="Trimeric LpxA-like enzymes"/>
    <property type="match status" value="1"/>
</dbReference>
<keyword evidence="5" id="KW-0472">Membrane</keyword>
<evidence type="ECO:0000256" key="3">
    <source>
        <dbReference type="ARBA" id="ARBA00022737"/>
    </source>
</evidence>
<evidence type="ECO:0000256" key="4">
    <source>
        <dbReference type="ARBA" id="ARBA00023315"/>
    </source>
</evidence>
<dbReference type="GO" id="GO:0005737">
    <property type="term" value="C:cytoplasm"/>
    <property type="evidence" value="ECO:0007669"/>
    <property type="project" value="InterPro"/>
</dbReference>
<dbReference type="Pfam" id="PF00132">
    <property type="entry name" value="Hexapep"/>
    <property type="match status" value="1"/>
</dbReference>
<dbReference type="PIRSF" id="PIRSF000441">
    <property type="entry name" value="CysE"/>
    <property type="match status" value="1"/>
</dbReference>
<dbReference type="InterPro" id="IPR045304">
    <property type="entry name" value="LbH_SAT"/>
</dbReference>
<dbReference type="GO" id="GO:0009001">
    <property type="term" value="F:serine O-acetyltransferase activity"/>
    <property type="evidence" value="ECO:0007669"/>
    <property type="project" value="InterPro"/>
</dbReference>
<name>A0AA37W4J2_9GAMM</name>
<dbReference type="Proteomes" id="UP001161408">
    <property type="component" value="Unassembled WGS sequence"/>
</dbReference>
<gene>
    <name evidence="6" type="primary">cysE_2</name>
    <name evidence="6" type="ORF">GCM10007914_13290</name>
</gene>
<evidence type="ECO:0000256" key="2">
    <source>
        <dbReference type="ARBA" id="ARBA00022679"/>
    </source>
</evidence>
<dbReference type="GO" id="GO:0006535">
    <property type="term" value="P:cysteine biosynthetic process from serine"/>
    <property type="evidence" value="ECO:0007669"/>
    <property type="project" value="InterPro"/>
</dbReference>
<keyword evidence="7" id="KW-1185">Reference proteome</keyword>
<evidence type="ECO:0000256" key="1">
    <source>
        <dbReference type="ARBA" id="ARBA00007274"/>
    </source>
</evidence>
<reference evidence="6" key="1">
    <citation type="journal article" date="2014" name="Int. J. Syst. Evol. Microbiol.">
        <title>Complete genome sequence of Corynebacterium casei LMG S-19264T (=DSM 44701T), isolated from a smear-ripened cheese.</title>
        <authorList>
            <consortium name="US DOE Joint Genome Institute (JGI-PGF)"/>
            <person name="Walter F."/>
            <person name="Albersmeier A."/>
            <person name="Kalinowski J."/>
            <person name="Ruckert C."/>
        </authorList>
    </citation>
    <scope>NUCLEOTIDE SEQUENCE</scope>
    <source>
        <strain evidence="6">NBRC 103034</strain>
    </source>
</reference>
<reference evidence="6" key="2">
    <citation type="submission" date="2023-01" db="EMBL/GenBank/DDBJ databases">
        <title>Draft genome sequence of Pseudoalteromonas tetraodonis strain NBRC 103034.</title>
        <authorList>
            <person name="Sun Q."/>
            <person name="Mori K."/>
        </authorList>
    </citation>
    <scope>NUCLEOTIDE SEQUENCE</scope>
    <source>
        <strain evidence="6">NBRC 103034</strain>
    </source>
</reference>
<protein>
    <submittedName>
        <fullName evidence="6">Serine acetyltransferase</fullName>
    </submittedName>
</protein>
<keyword evidence="4" id="KW-0012">Acyltransferase</keyword>
<keyword evidence="2" id="KW-0808">Transferase</keyword>
<keyword evidence="5" id="KW-1133">Transmembrane helix</keyword>
<dbReference type="PROSITE" id="PS00101">
    <property type="entry name" value="HEXAPEP_TRANSFERASES"/>
    <property type="match status" value="1"/>
</dbReference>
<feature type="transmembrane region" description="Helical" evidence="5">
    <location>
        <begin position="26"/>
        <end position="47"/>
    </location>
</feature>
<dbReference type="Gene3D" id="2.160.10.10">
    <property type="entry name" value="Hexapeptide repeat proteins"/>
    <property type="match status" value="1"/>
</dbReference>
<dbReference type="InterPro" id="IPR018357">
    <property type="entry name" value="Hexapep_transf_CS"/>
</dbReference>
<keyword evidence="3" id="KW-0677">Repeat</keyword>
<dbReference type="CDD" id="cd03354">
    <property type="entry name" value="LbH_SAT"/>
    <property type="match status" value="1"/>
</dbReference>
<sequence length="156" mass="16996">MYKGSMMNLINFYNFGHWAHKKNIPLIQPIIKIMIFILFNSVVPSSVRIGKRSRFMYGGIGCVIHKKAIIGERVCIGQGITIGRKLRESCPVIGNDVYIGAGSRILGDITIGDNVIIGANSVVVSDIPSNSIVAGSPGKVLKKIDKSIWDELGEIL</sequence>
<accession>A0AA37W4J2</accession>
<evidence type="ECO:0000313" key="6">
    <source>
        <dbReference type="EMBL" id="GLQ02448.1"/>
    </source>
</evidence>
<proteinExistence type="inferred from homology"/>
<organism evidence="6 7">
    <name type="scientific">Pseudoalteromonas tetraodonis GFC</name>
    <dbReference type="NCBI Taxonomy" id="1315271"/>
    <lineage>
        <taxon>Bacteria</taxon>
        <taxon>Pseudomonadati</taxon>
        <taxon>Pseudomonadota</taxon>
        <taxon>Gammaproteobacteria</taxon>
        <taxon>Alteromonadales</taxon>
        <taxon>Pseudoalteromonadaceae</taxon>
        <taxon>Pseudoalteromonas</taxon>
    </lineage>
</organism>
<comment type="caution">
    <text evidence="6">The sequence shown here is derived from an EMBL/GenBank/DDBJ whole genome shotgun (WGS) entry which is preliminary data.</text>
</comment>
<dbReference type="EMBL" id="BSNE01000009">
    <property type="protein sequence ID" value="GLQ02448.1"/>
    <property type="molecule type" value="Genomic_DNA"/>
</dbReference>
<dbReference type="InterPro" id="IPR011004">
    <property type="entry name" value="Trimer_LpxA-like_sf"/>
</dbReference>
<evidence type="ECO:0000313" key="7">
    <source>
        <dbReference type="Proteomes" id="UP001161408"/>
    </source>
</evidence>
<dbReference type="AlphaFoldDB" id="A0AA37W4J2"/>
<dbReference type="PANTHER" id="PTHR42811">
    <property type="entry name" value="SERINE ACETYLTRANSFERASE"/>
    <property type="match status" value="1"/>
</dbReference>
<dbReference type="InterPro" id="IPR001451">
    <property type="entry name" value="Hexapep"/>
</dbReference>
<evidence type="ECO:0000256" key="5">
    <source>
        <dbReference type="SAM" id="Phobius"/>
    </source>
</evidence>
<keyword evidence="5" id="KW-0812">Transmembrane</keyword>
<comment type="similarity">
    <text evidence="1">Belongs to the transferase hexapeptide repeat family.</text>
</comment>
<dbReference type="InterPro" id="IPR005881">
    <property type="entry name" value="Ser_O-AcTrfase"/>
</dbReference>